<dbReference type="RefSeq" id="WP_281263916.1">
    <property type="nucleotide sequence ID" value="NZ_LN774881.1"/>
</dbReference>
<dbReference type="GO" id="GO:0004170">
    <property type="term" value="F:dUTP diphosphatase activity"/>
    <property type="evidence" value="ECO:0007669"/>
    <property type="project" value="UniProtKB-EC"/>
</dbReference>
<reference evidence="10" key="1">
    <citation type="submission" date="2015-01" db="EMBL/GenBank/DDBJ databases">
        <authorList>
            <person name="Manzano-Marin A."/>
            <person name="Manzano-Marin A."/>
        </authorList>
    </citation>
    <scope>NUCLEOTIDE SEQUENCE [LARGE SCALE GENOMIC DNA]</scope>
    <source>
        <strain evidence="10">obscurior</strain>
    </source>
</reference>
<dbReference type="NCBIfam" id="TIGR00576">
    <property type="entry name" value="dut"/>
    <property type="match status" value="1"/>
</dbReference>
<evidence type="ECO:0000256" key="1">
    <source>
        <dbReference type="ARBA" id="ARBA00006581"/>
    </source>
</evidence>
<dbReference type="InterPro" id="IPR008181">
    <property type="entry name" value="dUTPase"/>
</dbReference>
<keyword evidence="10" id="KW-1185">Reference proteome</keyword>
<dbReference type="Gene3D" id="2.70.40.10">
    <property type="match status" value="1"/>
</dbReference>
<organism evidence="9 10">
    <name type="scientific">Candidatus Westeberhardia cardiocondylae</name>
    <dbReference type="NCBI Taxonomy" id="1594731"/>
    <lineage>
        <taxon>Bacteria</taxon>
        <taxon>Pseudomonadati</taxon>
        <taxon>Pseudomonadota</taxon>
        <taxon>Gammaproteobacteria</taxon>
        <taxon>Enterobacterales</taxon>
        <taxon>Enterobacteriaceae</taxon>
        <taxon>ant endosymbionts</taxon>
        <taxon>Candidatus Westeberhardia</taxon>
    </lineage>
</organism>
<dbReference type="EMBL" id="LN774881">
    <property type="protein sequence ID" value="CEN32008.1"/>
    <property type="molecule type" value="Genomic_DNA"/>
</dbReference>
<keyword evidence="5" id="KW-0460">Magnesium</keyword>
<comment type="similarity">
    <text evidence="1">Belongs to the dUTPase family.</text>
</comment>
<dbReference type="PANTHER" id="PTHR11241:SF0">
    <property type="entry name" value="DEOXYURIDINE 5'-TRIPHOSPHATE NUCLEOTIDOHYDROLASE"/>
    <property type="match status" value="1"/>
</dbReference>
<evidence type="ECO:0000259" key="8">
    <source>
        <dbReference type="Pfam" id="PF00692"/>
    </source>
</evidence>
<proteinExistence type="inferred from homology"/>
<feature type="domain" description="dUTPase-like" evidence="8">
    <location>
        <begin position="17"/>
        <end position="151"/>
    </location>
</feature>
<evidence type="ECO:0000256" key="2">
    <source>
        <dbReference type="ARBA" id="ARBA00012379"/>
    </source>
</evidence>
<dbReference type="KEGG" id="wca:WEOB_047"/>
<keyword evidence="4 9" id="KW-0378">Hydrolase</keyword>
<dbReference type="PANTHER" id="PTHR11241">
    <property type="entry name" value="DEOXYURIDINE 5'-TRIPHOSPHATE NUCLEOTIDOHYDROLASE"/>
    <property type="match status" value="1"/>
</dbReference>
<gene>
    <name evidence="9" type="primary">dut</name>
    <name evidence="9" type="ORF">WEOB_047</name>
</gene>
<evidence type="ECO:0000256" key="3">
    <source>
        <dbReference type="ARBA" id="ARBA00022723"/>
    </source>
</evidence>
<evidence type="ECO:0000256" key="4">
    <source>
        <dbReference type="ARBA" id="ARBA00022801"/>
    </source>
</evidence>
<dbReference type="InterPro" id="IPR036157">
    <property type="entry name" value="dUTPase-like_sf"/>
</dbReference>
<dbReference type="NCBIfam" id="NF001862">
    <property type="entry name" value="PRK00601.1"/>
    <property type="match status" value="1"/>
</dbReference>
<dbReference type="Pfam" id="PF00692">
    <property type="entry name" value="dUTPase"/>
    <property type="match status" value="1"/>
</dbReference>
<name>A0A0H5BWJ6_9ENTR</name>
<dbReference type="GO" id="GO:0006226">
    <property type="term" value="P:dUMP biosynthetic process"/>
    <property type="evidence" value="ECO:0007669"/>
    <property type="project" value="InterPro"/>
</dbReference>
<dbReference type="AlphaFoldDB" id="A0A0H5BWJ6"/>
<evidence type="ECO:0000256" key="6">
    <source>
        <dbReference type="ARBA" id="ARBA00023080"/>
    </source>
</evidence>
<evidence type="ECO:0000313" key="10">
    <source>
        <dbReference type="Proteomes" id="UP000242753"/>
    </source>
</evidence>
<keyword evidence="6" id="KW-0546">Nucleotide metabolism</keyword>
<protein>
    <recommendedName>
        <fullName evidence="2">dUTP diphosphatase</fullName>
        <ecNumber evidence="2">3.6.1.23</ecNumber>
    </recommendedName>
</protein>
<dbReference type="PATRIC" id="fig|1594731.3.peg.37"/>
<evidence type="ECO:0000256" key="5">
    <source>
        <dbReference type="ARBA" id="ARBA00022842"/>
    </source>
</evidence>
<comment type="catalytic activity">
    <reaction evidence="7">
        <text>dUTP + H2O = dUMP + diphosphate + H(+)</text>
        <dbReference type="Rhea" id="RHEA:10248"/>
        <dbReference type="ChEBI" id="CHEBI:15377"/>
        <dbReference type="ChEBI" id="CHEBI:15378"/>
        <dbReference type="ChEBI" id="CHEBI:33019"/>
        <dbReference type="ChEBI" id="CHEBI:61555"/>
        <dbReference type="ChEBI" id="CHEBI:246422"/>
        <dbReference type="EC" id="3.6.1.23"/>
    </reaction>
</comment>
<dbReference type="InterPro" id="IPR033704">
    <property type="entry name" value="dUTPase_trimeric"/>
</dbReference>
<sequence>MIKKIDIKILNKNTKNKFHLPKYTTSGSSALDLRACINNIIKLKSNQTKLIPTGIAIHIMDPNIAAIIVPRSGLGHHSGIILGNSIGIIDSDYQGELMLSIWNRKKHNFFIKPNSRIAQIIFIPIIKIKFNIVNSFQYTTKRKKKGFGHSGTS</sequence>
<keyword evidence="3" id="KW-0479">Metal-binding</keyword>
<accession>A0A0H5BWJ6</accession>
<dbReference type="EC" id="3.6.1.23" evidence="2"/>
<dbReference type="FunFam" id="2.70.40.10:FF:000002">
    <property type="entry name" value="dUTP diphosphatase"/>
    <property type="match status" value="1"/>
</dbReference>
<dbReference type="GO" id="GO:0000287">
    <property type="term" value="F:magnesium ion binding"/>
    <property type="evidence" value="ECO:0007669"/>
    <property type="project" value="InterPro"/>
</dbReference>
<dbReference type="STRING" id="1594731.WEOB_047"/>
<evidence type="ECO:0000313" key="9">
    <source>
        <dbReference type="EMBL" id="CEN32008.1"/>
    </source>
</evidence>
<dbReference type="SUPFAM" id="SSF51283">
    <property type="entry name" value="dUTPase-like"/>
    <property type="match status" value="1"/>
</dbReference>
<evidence type="ECO:0000256" key="7">
    <source>
        <dbReference type="ARBA" id="ARBA00047686"/>
    </source>
</evidence>
<dbReference type="GO" id="GO:0046081">
    <property type="term" value="P:dUTP catabolic process"/>
    <property type="evidence" value="ECO:0007669"/>
    <property type="project" value="InterPro"/>
</dbReference>
<dbReference type="CDD" id="cd07557">
    <property type="entry name" value="trimeric_dUTPase"/>
    <property type="match status" value="1"/>
</dbReference>
<dbReference type="Proteomes" id="UP000242753">
    <property type="component" value="Chromosome I"/>
</dbReference>
<dbReference type="InterPro" id="IPR029054">
    <property type="entry name" value="dUTPase-like"/>
</dbReference>